<protein>
    <submittedName>
        <fullName evidence="1">Uncharacterized protein</fullName>
    </submittedName>
</protein>
<evidence type="ECO:0000313" key="2">
    <source>
        <dbReference type="Proteomes" id="UP000007264"/>
    </source>
</evidence>
<accession>I0YXA1</accession>
<keyword evidence="2" id="KW-1185">Reference proteome</keyword>
<sequence length="78" mass="8550">MLRFIGMQYHQPSVTFPVDQEICQLSPADHITLLLCLSRSITLPSHGLRPSRTQIGACLQGKFAGLSDQALHALFTTA</sequence>
<comment type="caution">
    <text evidence="1">The sequence shown here is derived from an EMBL/GenBank/DDBJ whole genome shotgun (WGS) entry which is preliminary data.</text>
</comment>
<name>I0YXA1_COCSC</name>
<dbReference type="Proteomes" id="UP000007264">
    <property type="component" value="Unassembled WGS sequence"/>
</dbReference>
<organism evidence="1 2">
    <name type="scientific">Coccomyxa subellipsoidea (strain C-169)</name>
    <name type="common">Green microalga</name>
    <dbReference type="NCBI Taxonomy" id="574566"/>
    <lineage>
        <taxon>Eukaryota</taxon>
        <taxon>Viridiplantae</taxon>
        <taxon>Chlorophyta</taxon>
        <taxon>core chlorophytes</taxon>
        <taxon>Trebouxiophyceae</taxon>
        <taxon>Trebouxiophyceae incertae sedis</taxon>
        <taxon>Coccomyxaceae</taxon>
        <taxon>Coccomyxa</taxon>
        <taxon>Coccomyxa subellipsoidea</taxon>
    </lineage>
</organism>
<dbReference type="AlphaFoldDB" id="I0YXA1"/>
<dbReference type="KEGG" id="csl:COCSUDRAFT_33222"/>
<dbReference type="EMBL" id="AGSI01000008">
    <property type="protein sequence ID" value="EIE23020.1"/>
    <property type="molecule type" value="Genomic_DNA"/>
</dbReference>
<gene>
    <name evidence="1" type="ORF">COCSUDRAFT_33222</name>
</gene>
<reference evidence="1 2" key="1">
    <citation type="journal article" date="2012" name="Genome Biol.">
        <title>The genome of the polar eukaryotic microalga coccomyxa subellipsoidea reveals traits of cold adaptation.</title>
        <authorList>
            <person name="Blanc G."/>
            <person name="Agarkova I."/>
            <person name="Grimwood J."/>
            <person name="Kuo A."/>
            <person name="Brueggeman A."/>
            <person name="Dunigan D."/>
            <person name="Gurnon J."/>
            <person name="Ladunga I."/>
            <person name="Lindquist E."/>
            <person name="Lucas S."/>
            <person name="Pangilinan J."/>
            <person name="Proschold T."/>
            <person name="Salamov A."/>
            <person name="Schmutz J."/>
            <person name="Weeks D."/>
            <person name="Yamada T."/>
            <person name="Claverie J.M."/>
            <person name="Grigoriev I."/>
            <person name="Van Etten J."/>
            <person name="Lomsadze A."/>
            <person name="Borodovsky M."/>
        </authorList>
    </citation>
    <scope>NUCLEOTIDE SEQUENCE [LARGE SCALE GENOMIC DNA]</scope>
    <source>
        <strain evidence="1 2">C-169</strain>
    </source>
</reference>
<dbReference type="GeneID" id="17041008"/>
<proteinExistence type="predicted"/>
<dbReference type="RefSeq" id="XP_005647564.1">
    <property type="nucleotide sequence ID" value="XM_005647507.1"/>
</dbReference>
<evidence type="ECO:0000313" key="1">
    <source>
        <dbReference type="EMBL" id="EIE23020.1"/>
    </source>
</evidence>